<feature type="transmembrane region" description="Helical" evidence="7">
    <location>
        <begin position="136"/>
        <end position="159"/>
    </location>
</feature>
<evidence type="ECO:0000259" key="8">
    <source>
        <dbReference type="PROSITE" id="PS50850"/>
    </source>
</evidence>
<organism evidence="9 10">
    <name type="scientific">Niabella drilacis (strain DSM 25811 / CCM 8410 / CCUG 62505 / LMG 26954 / E90)</name>
    <dbReference type="NCBI Taxonomy" id="1285928"/>
    <lineage>
        <taxon>Bacteria</taxon>
        <taxon>Pseudomonadati</taxon>
        <taxon>Bacteroidota</taxon>
        <taxon>Chitinophagia</taxon>
        <taxon>Chitinophagales</taxon>
        <taxon>Chitinophagaceae</taxon>
        <taxon>Niabella</taxon>
    </lineage>
</organism>
<keyword evidence="3" id="KW-1003">Cell membrane</keyword>
<dbReference type="PANTHER" id="PTHR42718">
    <property type="entry name" value="MAJOR FACILITATOR SUPERFAMILY MULTIDRUG TRANSPORTER MFSC"/>
    <property type="match status" value="1"/>
</dbReference>
<sequence length="475" mass="51390">MATENSPVVYRFLPWIAALAIFMQSLDGTILNTALPSIAADLHRSPLSMQSVIVSYVLILSLLIPLSGWMSDHFGSRKIFIWAVGLFTLGSLLSAFSTSLTALILSRVVQAIGGSMMVPVARLAILYTYSKDKLLGVINFITIPGLVGPIIGPTLGGWLVDVASWHWIFLINIPVGIIGMAFAWKVMPNYIYRGKPFDSVGMLLFGGSLVCITVAIELGSEKLVEGWYLVGIAVLGVVLMHAYYRHFKRQKYPLIDLHLIRIRTLRIGVFGNLLTRLGIGGMPLLLPLLFQVGFGHTAMVSGMMLIPSAITTIMVKPWVVPIVRRFGYKKTLIVNTMLIAAVIALFSIPDVHTPLPLLIPYLVLFGAVNSIQMATMNTLALSDLNNENASMGNSLLLVMQQLSMSLGVSVGAYLLSKYGSASWIRTGDAAMVFKYTFLTMAGITALAGLIFLRLKATDGSALAGPTGEKQGGPSI</sequence>
<reference evidence="10" key="1">
    <citation type="submission" date="2016-10" db="EMBL/GenBank/DDBJ databases">
        <authorList>
            <person name="Varghese N."/>
            <person name="Submissions S."/>
        </authorList>
    </citation>
    <scope>NUCLEOTIDE SEQUENCE [LARGE SCALE GENOMIC DNA]</scope>
    <source>
        <strain evidence="10">DSM 25811 / CCM 8410 / LMG 26954 / E90</strain>
    </source>
</reference>
<feature type="transmembrane region" description="Helical" evidence="7">
    <location>
        <begin position="435"/>
        <end position="452"/>
    </location>
</feature>
<feature type="transmembrane region" description="Helical" evidence="7">
    <location>
        <begin position="199"/>
        <end position="220"/>
    </location>
</feature>
<protein>
    <submittedName>
        <fullName evidence="9">Drug resistance transporter, EmrB/QacA subfamily</fullName>
    </submittedName>
</protein>
<evidence type="ECO:0000256" key="4">
    <source>
        <dbReference type="ARBA" id="ARBA00022692"/>
    </source>
</evidence>
<dbReference type="InterPro" id="IPR004638">
    <property type="entry name" value="EmrB-like"/>
</dbReference>
<feature type="transmembrane region" description="Helical" evidence="7">
    <location>
        <begin position="265"/>
        <end position="286"/>
    </location>
</feature>
<feature type="domain" description="Major facilitator superfamily (MFS) profile" evidence="8">
    <location>
        <begin position="13"/>
        <end position="459"/>
    </location>
</feature>
<feature type="transmembrane region" description="Helical" evidence="7">
    <location>
        <begin position="226"/>
        <end position="244"/>
    </location>
</feature>
<accession>A0A1G6ZFR1</accession>
<feature type="transmembrane region" description="Helical" evidence="7">
    <location>
        <begin position="12"/>
        <end position="35"/>
    </location>
</feature>
<keyword evidence="5 7" id="KW-1133">Transmembrane helix</keyword>
<dbReference type="Gene3D" id="1.20.1250.20">
    <property type="entry name" value="MFS general substrate transporter like domains"/>
    <property type="match status" value="1"/>
</dbReference>
<keyword evidence="10" id="KW-1185">Reference proteome</keyword>
<feature type="transmembrane region" description="Helical" evidence="7">
    <location>
        <begin position="165"/>
        <end position="187"/>
    </location>
</feature>
<feature type="transmembrane region" description="Helical" evidence="7">
    <location>
        <begin position="47"/>
        <end position="67"/>
    </location>
</feature>
<dbReference type="AlphaFoldDB" id="A0A1G6ZFR1"/>
<evidence type="ECO:0000256" key="6">
    <source>
        <dbReference type="ARBA" id="ARBA00023136"/>
    </source>
</evidence>
<dbReference type="InterPro" id="IPR011701">
    <property type="entry name" value="MFS"/>
</dbReference>
<dbReference type="InterPro" id="IPR036259">
    <property type="entry name" value="MFS_trans_sf"/>
</dbReference>
<evidence type="ECO:0000256" key="1">
    <source>
        <dbReference type="ARBA" id="ARBA00004651"/>
    </source>
</evidence>
<evidence type="ECO:0000256" key="7">
    <source>
        <dbReference type="SAM" id="Phobius"/>
    </source>
</evidence>
<evidence type="ECO:0000256" key="5">
    <source>
        <dbReference type="ARBA" id="ARBA00022989"/>
    </source>
</evidence>
<keyword evidence="2" id="KW-0813">Transport</keyword>
<dbReference type="Gene3D" id="1.20.1720.10">
    <property type="entry name" value="Multidrug resistance protein D"/>
    <property type="match status" value="1"/>
</dbReference>
<dbReference type="NCBIfam" id="TIGR00711">
    <property type="entry name" value="efflux_EmrB"/>
    <property type="match status" value="1"/>
</dbReference>
<comment type="subcellular location">
    <subcellularLocation>
        <location evidence="1">Cell membrane</location>
        <topology evidence="1">Multi-pass membrane protein</topology>
    </subcellularLocation>
</comment>
<feature type="transmembrane region" description="Helical" evidence="7">
    <location>
        <begin position="361"/>
        <end position="382"/>
    </location>
</feature>
<feature type="transmembrane region" description="Helical" evidence="7">
    <location>
        <begin position="111"/>
        <end position="129"/>
    </location>
</feature>
<feature type="transmembrane region" description="Helical" evidence="7">
    <location>
        <begin position="298"/>
        <end position="320"/>
    </location>
</feature>
<feature type="transmembrane region" description="Helical" evidence="7">
    <location>
        <begin position="394"/>
        <end position="415"/>
    </location>
</feature>
<keyword evidence="4 7" id="KW-0812">Transmembrane</keyword>
<dbReference type="EMBL" id="FMZO01000018">
    <property type="protein sequence ID" value="SDE01489.1"/>
    <property type="molecule type" value="Genomic_DNA"/>
</dbReference>
<dbReference type="Pfam" id="PF07690">
    <property type="entry name" value="MFS_1"/>
    <property type="match status" value="1"/>
</dbReference>
<dbReference type="RefSeq" id="WP_090392555.1">
    <property type="nucleotide sequence ID" value="NZ_FMZO01000018.1"/>
</dbReference>
<name>A0A1G6ZFR1_NIADE</name>
<dbReference type="InterPro" id="IPR020846">
    <property type="entry name" value="MFS_dom"/>
</dbReference>
<evidence type="ECO:0000313" key="10">
    <source>
        <dbReference type="Proteomes" id="UP000198757"/>
    </source>
</evidence>
<dbReference type="Proteomes" id="UP000198757">
    <property type="component" value="Unassembled WGS sequence"/>
</dbReference>
<feature type="transmembrane region" description="Helical" evidence="7">
    <location>
        <begin position="332"/>
        <end position="349"/>
    </location>
</feature>
<feature type="transmembrane region" description="Helical" evidence="7">
    <location>
        <begin position="79"/>
        <end position="105"/>
    </location>
</feature>
<dbReference type="CDD" id="cd17503">
    <property type="entry name" value="MFS_LmrB_MDR_like"/>
    <property type="match status" value="1"/>
</dbReference>
<dbReference type="GO" id="GO:0005886">
    <property type="term" value="C:plasma membrane"/>
    <property type="evidence" value="ECO:0007669"/>
    <property type="project" value="UniProtKB-SubCell"/>
</dbReference>
<gene>
    <name evidence="9" type="ORF">SAMN04487894_11834</name>
</gene>
<dbReference type="PROSITE" id="PS50850">
    <property type="entry name" value="MFS"/>
    <property type="match status" value="1"/>
</dbReference>
<dbReference type="GO" id="GO:0022857">
    <property type="term" value="F:transmembrane transporter activity"/>
    <property type="evidence" value="ECO:0007669"/>
    <property type="project" value="InterPro"/>
</dbReference>
<evidence type="ECO:0000256" key="2">
    <source>
        <dbReference type="ARBA" id="ARBA00022448"/>
    </source>
</evidence>
<keyword evidence="6 7" id="KW-0472">Membrane</keyword>
<dbReference type="OrthoDB" id="783189at2"/>
<evidence type="ECO:0000313" key="9">
    <source>
        <dbReference type="EMBL" id="SDE01489.1"/>
    </source>
</evidence>
<dbReference type="PANTHER" id="PTHR42718:SF46">
    <property type="entry name" value="BLR6921 PROTEIN"/>
    <property type="match status" value="1"/>
</dbReference>
<evidence type="ECO:0000256" key="3">
    <source>
        <dbReference type="ARBA" id="ARBA00022475"/>
    </source>
</evidence>
<dbReference type="SUPFAM" id="SSF103473">
    <property type="entry name" value="MFS general substrate transporter"/>
    <property type="match status" value="1"/>
</dbReference>
<dbReference type="STRING" id="1285928.SAMN04487894_11834"/>
<proteinExistence type="predicted"/>